<name>A0AAN6X5L9_9PEZI</name>
<dbReference type="Proteomes" id="UP001303160">
    <property type="component" value="Unassembled WGS sequence"/>
</dbReference>
<feature type="compositionally biased region" description="Polar residues" evidence="1">
    <location>
        <begin position="388"/>
        <end position="397"/>
    </location>
</feature>
<organism evidence="2 3">
    <name type="scientific">Triangularia verruculosa</name>
    <dbReference type="NCBI Taxonomy" id="2587418"/>
    <lineage>
        <taxon>Eukaryota</taxon>
        <taxon>Fungi</taxon>
        <taxon>Dikarya</taxon>
        <taxon>Ascomycota</taxon>
        <taxon>Pezizomycotina</taxon>
        <taxon>Sordariomycetes</taxon>
        <taxon>Sordariomycetidae</taxon>
        <taxon>Sordariales</taxon>
        <taxon>Podosporaceae</taxon>
        <taxon>Triangularia</taxon>
    </lineage>
</organism>
<keyword evidence="3" id="KW-1185">Reference proteome</keyword>
<gene>
    <name evidence="2" type="ORF">QBC40DRAFT_353315</name>
</gene>
<evidence type="ECO:0000313" key="3">
    <source>
        <dbReference type="Proteomes" id="UP001303160"/>
    </source>
</evidence>
<evidence type="ECO:0000256" key="1">
    <source>
        <dbReference type="SAM" id="MobiDB-lite"/>
    </source>
</evidence>
<comment type="caution">
    <text evidence="2">The sequence shown here is derived from an EMBL/GenBank/DDBJ whole genome shotgun (WGS) entry which is preliminary data.</text>
</comment>
<dbReference type="AlphaFoldDB" id="A0AAN6X5L9"/>
<proteinExistence type="predicted"/>
<dbReference type="EMBL" id="MU864064">
    <property type="protein sequence ID" value="KAK4194400.1"/>
    <property type="molecule type" value="Genomic_DNA"/>
</dbReference>
<feature type="region of interest" description="Disordered" evidence="1">
    <location>
        <begin position="350"/>
        <end position="397"/>
    </location>
</feature>
<sequence length="455" mass="50529">MSHTRPQPSSARQIQYLQSTGTGVDRPLLAASARPVPGHRITAGGPPPATSAWSVHADRILAAPASQLRPVPRGYEGNMVNTLPLAPQPAENNLSFWLEGLPPGITLEDFYRLVLPGAAFGRVYQVHINQPGYGFDTSAEKLTFFDLNGATNFFDRWCRPFPGARNDIQPLGNKSRRLPAIPGVLSARQVKVTRHRVPVYDIPSLAGPRHSRVLVFVGTVEKVNRQWLEGLFNHLCKSWEVEHWEEGVYWRFYGSEYPRRVMMIGKMTVRFGSYRCQAQTIWQFFHSRLVGPDDPEDKRSGVACGCSNTVGGIKKCSQGLSSELEAHKSEGSRSVDIGINPGPAVSSCPSLSSGTTEFWQPDPDPESPPTLTYRAETASEKPEFEESPGSTSSAHLITLPSPTTVVTMPSADLVQYREKWNSDLNSSRSLLDFVARRQQCWREAEELRKAWLGLF</sequence>
<evidence type="ECO:0000313" key="2">
    <source>
        <dbReference type="EMBL" id="KAK4194400.1"/>
    </source>
</evidence>
<protein>
    <submittedName>
        <fullName evidence="2">Uncharacterized protein</fullName>
    </submittedName>
</protein>
<accession>A0AAN6X5L9</accession>
<reference evidence="2" key="1">
    <citation type="journal article" date="2023" name="Mol. Phylogenet. Evol.">
        <title>Genome-scale phylogeny and comparative genomics of the fungal order Sordariales.</title>
        <authorList>
            <person name="Hensen N."/>
            <person name="Bonometti L."/>
            <person name="Westerberg I."/>
            <person name="Brannstrom I.O."/>
            <person name="Guillou S."/>
            <person name="Cros-Aarteil S."/>
            <person name="Calhoun S."/>
            <person name="Haridas S."/>
            <person name="Kuo A."/>
            <person name="Mondo S."/>
            <person name="Pangilinan J."/>
            <person name="Riley R."/>
            <person name="LaButti K."/>
            <person name="Andreopoulos B."/>
            <person name="Lipzen A."/>
            <person name="Chen C."/>
            <person name="Yan M."/>
            <person name="Daum C."/>
            <person name="Ng V."/>
            <person name="Clum A."/>
            <person name="Steindorff A."/>
            <person name="Ohm R.A."/>
            <person name="Martin F."/>
            <person name="Silar P."/>
            <person name="Natvig D.O."/>
            <person name="Lalanne C."/>
            <person name="Gautier V."/>
            <person name="Ament-Velasquez S.L."/>
            <person name="Kruys A."/>
            <person name="Hutchinson M.I."/>
            <person name="Powell A.J."/>
            <person name="Barry K."/>
            <person name="Miller A.N."/>
            <person name="Grigoriev I.V."/>
            <person name="Debuchy R."/>
            <person name="Gladieux P."/>
            <person name="Hiltunen Thoren M."/>
            <person name="Johannesson H."/>
        </authorList>
    </citation>
    <scope>NUCLEOTIDE SEQUENCE</scope>
    <source>
        <strain evidence="2">CBS 315.58</strain>
    </source>
</reference>
<reference evidence="2" key="2">
    <citation type="submission" date="2023-05" db="EMBL/GenBank/DDBJ databases">
        <authorList>
            <consortium name="Lawrence Berkeley National Laboratory"/>
            <person name="Steindorff A."/>
            <person name="Hensen N."/>
            <person name="Bonometti L."/>
            <person name="Westerberg I."/>
            <person name="Brannstrom I.O."/>
            <person name="Guillou S."/>
            <person name="Cros-Aarteil S."/>
            <person name="Calhoun S."/>
            <person name="Haridas S."/>
            <person name="Kuo A."/>
            <person name="Mondo S."/>
            <person name="Pangilinan J."/>
            <person name="Riley R."/>
            <person name="Labutti K."/>
            <person name="Andreopoulos B."/>
            <person name="Lipzen A."/>
            <person name="Chen C."/>
            <person name="Yanf M."/>
            <person name="Daum C."/>
            <person name="Ng V."/>
            <person name="Clum A."/>
            <person name="Ohm R."/>
            <person name="Martin F."/>
            <person name="Silar P."/>
            <person name="Natvig D."/>
            <person name="Lalanne C."/>
            <person name="Gautier V."/>
            <person name="Ament-Velasquez S.L."/>
            <person name="Kruys A."/>
            <person name="Hutchinson M.I."/>
            <person name="Powell A.J."/>
            <person name="Barry K."/>
            <person name="Miller A.N."/>
            <person name="Grigoriev I.V."/>
            <person name="Debuchy R."/>
            <person name="Gladieux P."/>
            <person name="Thoren M.H."/>
            <person name="Johannesson H."/>
        </authorList>
    </citation>
    <scope>NUCLEOTIDE SEQUENCE</scope>
    <source>
        <strain evidence="2">CBS 315.58</strain>
    </source>
</reference>